<feature type="transmembrane region" description="Helical" evidence="1">
    <location>
        <begin position="105"/>
        <end position="126"/>
    </location>
</feature>
<evidence type="ECO:0000313" key="4">
    <source>
        <dbReference type="Proteomes" id="UP000824243"/>
    </source>
</evidence>
<evidence type="ECO:0000259" key="2">
    <source>
        <dbReference type="PROSITE" id="PS51781"/>
    </source>
</evidence>
<proteinExistence type="predicted"/>
<feature type="transmembrane region" description="Helical" evidence="1">
    <location>
        <begin position="20"/>
        <end position="39"/>
    </location>
</feature>
<evidence type="ECO:0000313" key="3">
    <source>
        <dbReference type="EMBL" id="HIX49599.1"/>
    </source>
</evidence>
<reference evidence="3" key="2">
    <citation type="submission" date="2021-04" db="EMBL/GenBank/DDBJ databases">
        <authorList>
            <person name="Gilroy R."/>
        </authorList>
    </citation>
    <scope>NUCLEOTIDE SEQUENCE</scope>
    <source>
        <strain evidence="3">ChiSjej5B23-15282</strain>
    </source>
</reference>
<keyword evidence="1" id="KW-0812">Transmembrane</keyword>
<organism evidence="3 4">
    <name type="scientific">Candidatus Mediterraneibacter caccavium</name>
    <dbReference type="NCBI Taxonomy" id="2838661"/>
    <lineage>
        <taxon>Bacteria</taxon>
        <taxon>Bacillati</taxon>
        <taxon>Bacillota</taxon>
        <taxon>Clostridia</taxon>
        <taxon>Lachnospirales</taxon>
        <taxon>Lachnospiraceae</taxon>
        <taxon>Mediterraneibacter</taxon>
    </lineage>
</organism>
<feature type="transmembrane region" description="Helical" evidence="1">
    <location>
        <begin position="45"/>
        <end position="67"/>
    </location>
</feature>
<keyword evidence="1" id="KW-0472">Membrane</keyword>
<reference evidence="3" key="1">
    <citation type="journal article" date="2021" name="PeerJ">
        <title>Extensive microbial diversity within the chicken gut microbiome revealed by metagenomics and culture.</title>
        <authorList>
            <person name="Gilroy R."/>
            <person name="Ravi A."/>
            <person name="Getino M."/>
            <person name="Pursley I."/>
            <person name="Horton D.L."/>
            <person name="Alikhan N.F."/>
            <person name="Baker D."/>
            <person name="Gharbi K."/>
            <person name="Hall N."/>
            <person name="Watson M."/>
            <person name="Adriaenssens E.M."/>
            <person name="Foster-Nyarko E."/>
            <person name="Jarju S."/>
            <person name="Secka A."/>
            <person name="Antonio M."/>
            <person name="Oren A."/>
            <person name="Chaudhuri R.R."/>
            <person name="La Ragione R."/>
            <person name="Hildebrand F."/>
            <person name="Pallen M.J."/>
        </authorList>
    </citation>
    <scope>NUCLEOTIDE SEQUENCE</scope>
    <source>
        <strain evidence="3">ChiSjej5B23-15282</strain>
    </source>
</reference>
<name>A0A9D2AUH5_9FIRM</name>
<gene>
    <name evidence="3" type="ORF">H9981_11430</name>
</gene>
<dbReference type="Gene3D" id="2.30.30.40">
    <property type="entry name" value="SH3 Domains"/>
    <property type="match status" value="1"/>
</dbReference>
<dbReference type="Pfam" id="PF08239">
    <property type="entry name" value="SH3_3"/>
    <property type="match status" value="1"/>
</dbReference>
<dbReference type="Proteomes" id="UP000824243">
    <property type="component" value="Unassembled WGS sequence"/>
</dbReference>
<keyword evidence="1" id="KW-1133">Transmembrane helix</keyword>
<dbReference type="PROSITE" id="PS51781">
    <property type="entry name" value="SH3B"/>
    <property type="match status" value="1"/>
</dbReference>
<accession>A0A9D2AUH5</accession>
<dbReference type="InterPro" id="IPR003646">
    <property type="entry name" value="SH3-like_bac-type"/>
</dbReference>
<protein>
    <submittedName>
        <fullName evidence="3">SH3 domain-containing protein</fullName>
    </submittedName>
</protein>
<sequence length="239" mass="27009">MDIYYAVWAQMSNWTINQRAILVLGVGCLIFVVFLKLIGFRLAALFLWILNWLLKAVFICLSTLFSIRAYGAGAKRWNRISGGFEKVSLFLDRWKEAALQPNKKIAGKILILYCLLLICVVVPGWLGKVMDTEYVEKVSGIRNLYMKCEQIPLEKAKAYAPLIDPAEAAVQSERILKLSERGVPGANIRTEPNPDSGKITVIWGEAQMTYIREQGGWIYVRLSDGTEGWIRDYLVQDAG</sequence>
<comment type="caution">
    <text evidence="3">The sequence shown here is derived from an EMBL/GenBank/DDBJ whole genome shotgun (WGS) entry which is preliminary data.</text>
</comment>
<feature type="domain" description="SH3b" evidence="2">
    <location>
        <begin position="171"/>
        <end position="238"/>
    </location>
</feature>
<dbReference type="EMBL" id="DXFA01000186">
    <property type="protein sequence ID" value="HIX49599.1"/>
    <property type="molecule type" value="Genomic_DNA"/>
</dbReference>
<evidence type="ECO:0000256" key="1">
    <source>
        <dbReference type="SAM" id="Phobius"/>
    </source>
</evidence>
<dbReference type="AlphaFoldDB" id="A0A9D2AUH5"/>